<dbReference type="PIRSF" id="PIRSF004555">
    <property type="entry name" value="UCP004555"/>
    <property type="match status" value="1"/>
</dbReference>
<feature type="coiled-coil region" evidence="3">
    <location>
        <begin position="1"/>
        <end position="28"/>
    </location>
</feature>
<dbReference type="InterPro" id="IPR036894">
    <property type="entry name" value="YbaB-like_sf"/>
</dbReference>
<evidence type="ECO:0000313" key="5">
    <source>
        <dbReference type="Proteomes" id="UP001501207"/>
    </source>
</evidence>
<reference evidence="5" key="1">
    <citation type="journal article" date="2019" name="Int. J. Syst. Evol. Microbiol.">
        <title>The Global Catalogue of Microorganisms (GCM) 10K type strain sequencing project: providing services to taxonomists for standard genome sequencing and annotation.</title>
        <authorList>
            <consortium name="The Broad Institute Genomics Platform"/>
            <consortium name="The Broad Institute Genome Sequencing Center for Infectious Disease"/>
            <person name="Wu L."/>
            <person name="Ma J."/>
        </authorList>
    </citation>
    <scope>NUCLEOTIDE SEQUENCE [LARGE SCALE GENOMIC DNA]</scope>
    <source>
        <strain evidence="5">JCM 17664</strain>
    </source>
</reference>
<keyword evidence="2" id="KW-0963">Cytoplasm</keyword>
<dbReference type="NCBIfam" id="TIGR00103">
    <property type="entry name" value="DNA_YbaB_EbfC"/>
    <property type="match status" value="1"/>
</dbReference>
<evidence type="ECO:0000256" key="1">
    <source>
        <dbReference type="ARBA" id="ARBA00023125"/>
    </source>
</evidence>
<keyword evidence="3" id="KW-0175">Coiled coil</keyword>
<dbReference type="Proteomes" id="UP001501207">
    <property type="component" value="Unassembled WGS sequence"/>
</dbReference>
<comment type="subcellular location">
    <subcellularLocation>
        <location evidence="2">Cytoplasm</location>
        <location evidence="2">Nucleoid</location>
    </subcellularLocation>
</comment>
<accession>A0ABP8FCX7</accession>
<dbReference type="SUPFAM" id="SSF82607">
    <property type="entry name" value="YbaB-like"/>
    <property type="match status" value="1"/>
</dbReference>
<dbReference type="InterPro" id="IPR004401">
    <property type="entry name" value="YbaB/EbfC"/>
</dbReference>
<dbReference type="HAMAP" id="MF_00274">
    <property type="entry name" value="DNA_YbaB_EbfC"/>
    <property type="match status" value="1"/>
</dbReference>
<evidence type="ECO:0000256" key="2">
    <source>
        <dbReference type="HAMAP-Rule" id="MF_00274"/>
    </source>
</evidence>
<dbReference type="EMBL" id="BAABFN010000001">
    <property type="protein sequence ID" value="GAA4300569.1"/>
    <property type="molecule type" value="Genomic_DNA"/>
</dbReference>
<keyword evidence="1 2" id="KW-0238">DNA-binding</keyword>
<dbReference type="Gene3D" id="3.30.1310.10">
    <property type="entry name" value="Nucleoid-associated protein YbaB-like domain"/>
    <property type="match status" value="1"/>
</dbReference>
<keyword evidence="5" id="KW-1185">Reference proteome</keyword>
<comment type="caution">
    <text evidence="4">The sequence shown here is derived from an EMBL/GenBank/DDBJ whole genome shotgun (WGS) entry which is preliminary data.</text>
</comment>
<name>A0ABP8FCX7_9BACT</name>
<organism evidence="4 5">
    <name type="scientific">Compostibacter hankyongensis</name>
    <dbReference type="NCBI Taxonomy" id="1007089"/>
    <lineage>
        <taxon>Bacteria</taxon>
        <taxon>Pseudomonadati</taxon>
        <taxon>Bacteroidota</taxon>
        <taxon>Chitinophagia</taxon>
        <taxon>Chitinophagales</taxon>
        <taxon>Chitinophagaceae</taxon>
        <taxon>Compostibacter</taxon>
    </lineage>
</organism>
<comment type="similarity">
    <text evidence="2">Belongs to the YbaB/EbfC family.</text>
</comment>
<gene>
    <name evidence="4" type="ORF">GCM10023143_01650</name>
</gene>
<proteinExistence type="inferred from homology"/>
<dbReference type="PANTHER" id="PTHR33449">
    <property type="entry name" value="NUCLEOID-ASSOCIATED PROTEIN YBAB"/>
    <property type="match status" value="1"/>
</dbReference>
<sequence>MFNLLGKLQEAKQQMEDVKKRMEGVEISGAAGDGAVKVTVTGARQVTNLDIAGHLLEPGKKEELEDLLLTALNRALKEAEEAWEKEMKGVAGGLLGGGLF</sequence>
<evidence type="ECO:0000313" key="4">
    <source>
        <dbReference type="EMBL" id="GAA4300569.1"/>
    </source>
</evidence>
<comment type="function">
    <text evidence="2">Binds to DNA and alters its conformation. May be involved in regulation of gene expression, nucleoid organization and DNA protection.</text>
</comment>
<comment type="subunit">
    <text evidence="2">Homodimer.</text>
</comment>
<dbReference type="RefSeq" id="WP_344973797.1">
    <property type="nucleotide sequence ID" value="NZ_BAABFN010000001.1"/>
</dbReference>
<dbReference type="PANTHER" id="PTHR33449:SF1">
    <property type="entry name" value="NUCLEOID-ASSOCIATED PROTEIN YBAB"/>
    <property type="match status" value="1"/>
</dbReference>
<evidence type="ECO:0000256" key="3">
    <source>
        <dbReference type="SAM" id="Coils"/>
    </source>
</evidence>
<dbReference type="Pfam" id="PF02575">
    <property type="entry name" value="YbaB_DNA_bd"/>
    <property type="match status" value="1"/>
</dbReference>
<protein>
    <recommendedName>
        <fullName evidence="2">Nucleoid-associated protein GCM10023143_01650</fullName>
    </recommendedName>
</protein>